<evidence type="ECO:0000313" key="6">
    <source>
        <dbReference type="Proteomes" id="UP001451606"/>
    </source>
</evidence>
<dbReference type="Gene3D" id="3.40.50.300">
    <property type="entry name" value="P-loop containing nucleotide triphosphate hydrolases"/>
    <property type="match status" value="1"/>
</dbReference>
<dbReference type="GO" id="GO:0016887">
    <property type="term" value="F:ATP hydrolysis activity"/>
    <property type="evidence" value="ECO:0007669"/>
    <property type="project" value="InterPro"/>
</dbReference>
<dbReference type="AlphaFoldDB" id="A0AAX4NIT2"/>
<dbReference type="CDD" id="cd03293">
    <property type="entry name" value="ABC_NrtD_SsuB_transporters"/>
    <property type="match status" value="1"/>
</dbReference>
<dbReference type="PANTHER" id="PTHR42788:SF13">
    <property type="entry name" value="ALIPHATIC SULFONATES IMPORT ATP-BINDING PROTEIN SSUB"/>
    <property type="match status" value="1"/>
</dbReference>
<evidence type="ECO:0000313" key="5">
    <source>
        <dbReference type="EMBL" id="WYY00640.1"/>
    </source>
</evidence>
<accession>A0AAX4NIT2</accession>
<dbReference type="Proteomes" id="UP001451606">
    <property type="component" value="Chromosome"/>
</dbReference>
<feature type="domain" description="ABC transporter" evidence="4">
    <location>
        <begin position="5"/>
        <end position="239"/>
    </location>
</feature>
<keyword evidence="3 5" id="KW-0067">ATP-binding</keyword>
<keyword evidence="2" id="KW-0547">Nucleotide-binding</keyword>
<protein>
    <submittedName>
        <fullName evidence="5">ABC transporter ATP-binding protein</fullName>
    </submittedName>
</protein>
<organism evidence="5 6">
    <name type="scientific">Oxyplasma meridianum</name>
    <dbReference type="NCBI Taxonomy" id="3073602"/>
    <lineage>
        <taxon>Archaea</taxon>
        <taxon>Methanobacteriati</taxon>
        <taxon>Thermoplasmatota</taxon>
        <taxon>Thermoplasmata</taxon>
        <taxon>Thermoplasmatales</taxon>
        <taxon>Thermoplasmataceae</taxon>
        <taxon>Oxyplasma</taxon>
    </lineage>
</organism>
<reference evidence="5 6" key="1">
    <citation type="submission" date="2023-09" db="EMBL/GenBank/DDBJ databases">
        <authorList>
            <person name="Golyshina O.V."/>
            <person name="Lunev E.A."/>
            <person name="Bargiela R."/>
            <person name="Gaines M.C."/>
            <person name="Daum B."/>
            <person name="Bale N.J."/>
            <person name="Koenen M."/>
            <person name="Sinninghe Damst J.S."/>
            <person name="Yakimov M."/>
            <person name="Golyshin P.N."/>
        </authorList>
    </citation>
    <scope>NUCLEOTIDE SEQUENCE [LARGE SCALE GENOMIC DNA]</scope>
    <source>
        <strain evidence="5 6">M1</strain>
    </source>
</reference>
<keyword evidence="6" id="KW-1185">Reference proteome</keyword>
<dbReference type="InterPro" id="IPR017871">
    <property type="entry name" value="ABC_transporter-like_CS"/>
</dbReference>
<dbReference type="InterPro" id="IPR050166">
    <property type="entry name" value="ABC_transporter_ATP-bind"/>
</dbReference>
<gene>
    <name evidence="5" type="ORF">OXIME_001220</name>
</gene>
<keyword evidence="1" id="KW-0813">Transport</keyword>
<dbReference type="PANTHER" id="PTHR42788">
    <property type="entry name" value="TAURINE IMPORT ATP-BINDING PROTEIN-RELATED"/>
    <property type="match status" value="1"/>
</dbReference>
<dbReference type="PROSITE" id="PS50893">
    <property type="entry name" value="ABC_TRANSPORTER_2"/>
    <property type="match status" value="1"/>
</dbReference>
<dbReference type="Pfam" id="PF00005">
    <property type="entry name" value="ABC_tran"/>
    <property type="match status" value="1"/>
</dbReference>
<dbReference type="InterPro" id="IPR027417">
    <property type="entry name" value="P-loop_NTPase"/>
</dbReference>
<proteinExistence type="predicted"/>
<dbReference type="GeneID" id="95967957"/>
<name>A0AAX4NIT2_9ARCH</name>
<evidence type="ECO:0000256" key="1">
    <source>
        <dbReference type="ARBA" id="ARBA00022448"/>
    </source>
</evidence>
<dbReference type="InterPro" id="IPR003439">
    <property type="entry name" value="ABC_transporter-like_ATP-bd"/>
</dbReference>
<evidence type="ECO:0000256" key="3">
    <source>
        <dbReference type="ARBA" id="ARBA00022840"/>
    </source>
</evidence>
<dbReference type="GO" id="GO:0005524">
    <property type="term" value="F:ATP binding"/>
    <property type="evidence" value="ECO:0007669"/>
    <property type="project" value="UniProtKB-KW"/>
</dbReference>
<dbReference type="SUPFAM" id="SSF52540">
    <property type="entry name" value="P-loop containing nucleoside triphosphate hydrolases"/>
    <property type="match status" value="1"/>
</dbReference>
<evidence type="ECO:0000259" key="4">
    <source>
        <dbReference type="PROSITE" id="PS50893"/>
    </source>
</evidence>
<dbReference type="EMBL" id="CP133772">
    <property type="protein sequence ID" value="WYY00640.1"/>
    <property type="molecule type" value="Genomic_DNA"/>
</dbReference>
<dbReference type="RefSeq" id="WP_393970974.1">
    <property type="nucleotide sequence ID" value="NZ_CP133772.1"/>
</dbReference>
<dbReference type="InterPro" id="IPR003593">
    <property type="entry name" value="AAA+_ATPase"/>
</dbReference>
<dbReference type="SMART" id="SM00382">
    <property type="entry name" value="AAA"/>
    <property type="match status" value="1"/>
</dbReference>
<dbReference type="KEGG" id="omr:OXIME_001220"/>
<sequence>MAELLTLKNVRMEYNMGKTNLVAIDDVTFSVERDEFVSIIGPSGCGKSTILKMILGLIEPSSGSIMVNGEPISSNRSRLSVVFQNPALFPWLDVLQNVETVIEPIERDKKVRKEIALKFIKMVGIDGFEKAYPRELSGGMKQRVSIARALATSPDIMLLDEPFVGLDVFAAQAIREELLDLWESPDLPPHTVLMVTHNVDEAVQMSDRIIVLSRRPSKVIEAKRIDLPRPRNTRSEEFYKTVDEVLTIMSS</sequence>
<dbReference type="PROSITE" id="PS00211">
    <property type="entry name" value="ABC_TRANSPORTER_1"/>
    <property type="match status" value="1"/>
</dbReference>
<evidence type="ECO:0000256" key="2">
    <source>
        <dbReference type="ARBA" id="ARBA00022741"/>
    </source>
</evidence>